<accession>A0A6T7QSN2</accession>
<keyword evidence="1" id="KW-0812">Transmembrane</keyword>
<evidence type="ECO:0000256" key="1">
    <source>
        <dbReference type="SAM" id="Phobius"/>
    </source>
</evidence>
<organism evidence="2">
    <name type="scientific">Hanusia phi</name>
    <dbReference type="NCBI Taxonomy" id="3032"/>
    <lineage>
        <taxon>Eukaryota</taxon>
        <taxon>Cryptophyceae</taxon>
        <taxon>Pyrenomonadales</taxon>
        <taxon>Geminigeraceae</taxon>
        <taxon>Hanusia</taxon>
    </lineage>
</organism>
<reference evidence="2" key="1">
    <citation type="submission" date="2021-01" db="EMBL/GenBank/DDBJ databases">
        <authorList>
            <person name="Corre E."/>
            <person name="Pelletier E."/>
            <person name="Niang G."/>
            <person name="Scheremetjew M."/>
            <person name="Finn R."/>
            <person name="Kale V."/>
            <person name="Holt S."/>
            <person name="Cochrane G."/>
            <person name="Meng A."/>
            <person name="Brown T."/>
            <person name="Cohen L."/>
        </authorList>
    </citation>
    <scope>NUCLEOTIDE SEQUENCE</scope>
    <source>
        <strain evidence="2">CCMP325</strain>
    </source>
</reference>
<dbReference type="EMBL" id="HBEO01017944">
    <property type="protein sequence ID" value="CAD8487322.1"/>
    <property type="molecule type" value="Transcribed_RNA"/>
</dbReference>
<keyword evidence="1" id="KW-1133">Transmembrane helix</keyword>
<dbReference type="InterPro" id="IPR015925">
    <property type="entry name" value="Ryanodine_IP3_receptor"/>
</dbReference>
<name>A0A6T7QSN2_9CRYP</name>
<dbReference type="PANTHER" id="PTHR13715">
    <property type="entry name" value="RYANODINE RECEPTOR AND IP3 RECEPTOR"/>
    <property type="match status" value="1"/>
</dbReference>
<evidence type="ECO:0000313" key="3">
    <source>
        <dbReference type="EMBL" id="CAD8487320.1"/>
    </source>
</evidence>
<evidence type="ECO:0000313" key="5">
    <source>
        <dbReference type="EMBL" id="CAD8487323.1"/>
    </source>
</evidence>
<dbReference type="AlphaFoldDB" id="A0A6T7QSN2"/>
<proteinExistence type="predicted"/>
<dbReference type="EMBL" id="HBEO01017945">
    <property type="protein sequence ID" value="CAD8487323.1"/>
    <property type="molecule type" value="Transcribed_RNA"/>
</dbReference>
<dbReference type="EMBL" id="HBEO01017943">
    <property type="protein sequence ID" value="CAD8487320.1"/>
    <property type="molecule type" value="Transcribed_RNA"/>
</dbReference>
<sequence>MEREESLLSFSIQTSPAAPLHLIICRSLCLNPHCRSSHLLSLLLLLLVYGDPSVAQGSLSFNMTDWEIGNSLLASGNRYDSRFPLLFDPFSKAPALRVIIQVVGILQMIATFLSTAIYFIFFWPSKFAETLDGLRRKQEQQEQNKKKTSLQMLEITPSAFLSLILMDFAAFYHLLLCFFAAMGAFYSPLFLPAQLVDFCSTKTGRFFLRAFLSASAHLVGAFLLALLLLLLFSLFFFSYFSQLSWSGRPRCQSLWQCTSIWILSGFSYGREMFAEDLSVFPDTSSSFDSRSWDQFRSLFLLLFIVLFGIILQGFINGVIYDSISRNRNQDEAQAHALRCETWPLLACQSLRGRAEEEAAVDDLAYVMHVLEKPTEETDHPELHVKRRLLLGDAQFLPMLLPGEMQVKEQR</sequence>
<protein>
    <recommendedName>
        <fullName evidence="6">Ion transport domain-containing protein</fullName>
    </recommendedName>
</protein>
<dbReference type="PANTHER" id="PTHR13715:SF99">
    <property type="entry name" value="INOSITOL 1,4,5-TRISPHOSPHATE RECEPTOR-LIKE PROTEIN A"/>
    <property type="match status" value="1"/>
</dbReference>
<dbReference type="GO" id="GO:0006816">
    <property type="term" value="P:calcium ion transport"/>
    <property type="evidence" value="ECO:0007669"/>
    <property type="project" value="InterPro"/>
</dbReference>
<gene>
    <name evidence="2" type="ORF">HPHI1048_LOCUS12218</name>
    <name evidence="3" type="ORF">HPHI1048_LOCUS12219</name>
    <name evidence="4" type="ORF">HPHI1048_LOCUS12220</name>
    <name evidence="5" type="ORF">HPHI1048_LOCUS12221</name>
</gene>
<evidence type="ECO:0008006" key="6">
    <source>
        <dbReference type="Google" id="ProtNLM"/>
    </source>
</evidence>
<evidence type="ECO:0000313" key="2">
    <source>
        <dbReference type="EMBL" id="CAD8487317.1"/>
    </source>
</evidence>
<feature type="transmembrane region" description="Helical" evidence="1">
    <location>
        <begin position="207"/>
        <end position="240"/>
    </location>
</feature>
<dbReference type="EMBL" id="HBEO01017942">
    <property type="protein sequence ID" value="CAD8487317.1"/>
    <property type="molecule type" value="Transcribed_RNA"/>
</dbReference>
<feature type="transmembrane region" description="Helical" evidence="1">
    <location>
        <begin position="298"/>
        <end position="319"/>
    </location>
</feature>
<feature type="transmembrane region" description="Helical" evidence="1">
    <location>
        <begin position="159"/>
        <end position="186"/>
    </location>
</feature>
<keyword evidence="1" id="KW-0472">Membrane</keyword>
<feature type="transmembrane region" description="Helical" evidence="1">
    <location>
        <begin position="98"/>
        <end position="123"/>
    </location>
</feature>
<evidence type="ECO:0000313" key="4">
    <source>
        <dbReference type="EMBL" id="CAD8487322.1"/>
    </source>
</evidence>